<dbReference type="EMBL" id="MLAK01001204">
    <property type="protein sequence ID" value="OHS96058.1"/>
    <property type="molecule type" value="Genomic_DNA"/>
</dbReference>
<dbReference type="Proteomes" id="UP000179807">
    <property type="component" value="Unassembled WGS sequence"/>
</dbReference>
<accession>A0A1J4JA40</accession>
<feature type="region of interest" description="Disordered" evidence="1">
    <location>
        <begin position="1"/>
        <end position="26"/>
    </location>
</feature>
<name>A0A1J4JA40_9EUKA</name>
<evidence type="ECO:0000313" key="3">
    <source>
        <dbReference type="Proteomes" id="UP000179807"/>
    </source>
</evidence>
<dbReference type="AlphaFoldDB" id="A0A1J4JA40"/>
<comment type="caution">
    <text evidence="2">The sequence shown here is derived from an EMBL/GenBank/DDBJ whole genome shotgun (WGS) entry which is preliminary data.</text>
</comment>
<dbReference type="RefSeq" id="XP_068349195.1">
    <property type="nucleotide sequence ID" value="XM_068495331.1"/>
</dbReference>
<feature type="compositionally biased region" description="Basic and acidic residues" evidence="1">
    <location>
        <begin position="1"/>
        <end position="12"/>
    </location>
</feature>
<evidence type="ECO:0000313" key="2">
    <source>
        <dbReference type="EMBL" id="OHS96058.1"/>
    </source>
</evidence>
<gene>
    <name evidence="2" type="ORF">TRFO_10247</name>
</gene>
<sequence>MRRRNEDNTVEEHELDDETYETTAQTPQLAVGTSLTNSMFVTQEGMLSLESRISDDPFRIDIEEDVYSHVI</sequence>
<evidence type="ECO:0000256" key="1">
    <source>
        <dbReference type="SAM" id="MobiDB-lite"/>
    </source>
</evidence>
<dbReference type="VEuPathDB" id="TrichDB:TRFO_10247"/>
<keyword evidence="3" id="KW-1185">Reference proteome</keyword>
<reference evidence="2" key="1">
    <citation type="submission" date="2016-10" db="EMBL/GenBank/DDBJ databases">
        <authorList>
            <person name="Benchimol M."/>
            <person name="Almeida L.G."/>
            <person name="Vasconcelos A.T."/>
            <person name="Perreira-Neves A."/>
            <person name="Rosa I.A."/>
            <person name="Tasca T."/>
            <person name="Bogo M.R."/>
            <person name="de Souza W."/>
        </authorList>
    </citation>
    <scope>NUCLEOTIDE SEQUENCE [LARGE SCALE GENOMIC DNA]</scope>
    <source>
        <strain evidence="2">K</strain>
    </source>
</reference>
<proteinExistence type="predicted"/>
<dbReference type="GeneID" id="94830035"/>
<organism evidence="2 3">
    <name type="scientific">Tritrichomonas foetus</name>
    <dbReference type="NCBI Taxonomy" id="1144522"/>
    <lineage>
        <taxon>Eukaryota</taxon>
        <taxon>Metamonada</taxon>
        <taxon>Parabasalia</taxon>
        <taxon>Tritrichomonadida</taxon>
        <taxon>Tritrichomonadidae</taxon>
        <taxon>Tritrichomonas</taxon>
    </lineage>
</organism>
<protein>
    <submittedName>
        <fullName evidence="2">Uncharacterized protein</fullName>
    </submittedName>
</protein>